<protein>
    <submittedName>
        <fullName evidence="1">Uncharacterized protein</fullName>
    </submittedName>
</protein>
<accession>A0A1X2LDF9</accession>
<reference evidence="1 2" key="1">
    <citation type="submission" date="2017-04" db="EMBL/GenBank/DDBJ databases">
        <title>The new phylogeny of genus Mycobacterium.</title>
        <authorList>
            <person name="Tortoli E."/>
            <person name="Trovato A."/>
            <person name="Cirillo D.M."/>
        </authorList>
    </citation>
    <scope>NUCLEOTIDE SEQUENCE [LARGE SCALE GENOMIC DNA]</scope>
    <source>
        <strain evidence="1 2">DSM 45247</strain>
    </source>
</reference>
<organism evidence="1 2">
    <name type="scientific">Mycolicibacterium vulneris</name>
    <dbReference type="NCBI Taxonomy" id="547163"/>
    <lineage>
        <taxon>Bacteria</taxon>
        <taxon>Bacillati</taxon>
        <taxon>Actinomycetota</taxon>
        <taxon>Actinomycetes</taxon>
        <taxon>Mycobacteriales</taxon>
        <taxon>Mycobacteriaceae</taxon>
        <taxon>Mycolicibacterium</taxon>
    </lineage>
</organism>
<dbReference type="Proteomes" id="UP000242320">
    <property type="component" value="Unassembled WGS sequence"/>
</dbReference>
<dbReference type="EMBL" id="NCXM01000003">
    <property type="protein sequence ID" value="OSC31543.1"/>
    <property type="molecule type" value="Genomic_DNA"/>
</dbReference>
<evidence type="ECO:0000313" key="1">
    <source>
        <dbReference type="EMBL" id="OSC31543.1"/>
    </source>
</evidence>
<comment type="caution">
    <text evidence="1">The sequence shown here is derived from an EMBL/GenBank/DDBJ whole genome shotgun (WGS) entry which is preliminary data.</text>
</comment>
<proteinExistence type="predicted"/>
<dbReference type="AlphaFoldDB" id="A0A1X2LDF9"/>
<keyword evidence="2" id="KW-1185">Reference proteome</keyword>
<evidence type="ECO:0000313" key="2">
    <source>
        <dbReference type="Proteomes" id="UP000242320"/>
    </source>
</evidence>
<sequence length="416" mass="45841">MRIARQDEPVAAHEFRNDDRGYATWLATHRTGYVLNIAASHSPTEAKVHHAPCSHIAPRRGKSATGSYTKVCAVEVAELEQWAAEHTLPLPPPCGSCYRAQPARPAAAVRRHAKAPLPEGRARTEGPTTQCRAVQAWADDYLRYGAARPPWQHDLRNDLRTLLRKLKPSAGQILHATFVGDRPDDSDVENLLLYNIDAFKTAGANGIRFEQGTKVPPASDGADYPFYYRYELQPASAGFKRWHAVRELASFDWVELGAFPEDRRVAQVWLALKRNHTATVAPIPLRAGTPFAVTVTIRSPHTVGEPRPDLKMKNILDGVIASFQAHTDTAVLADVAARLATALPAPSTEIAHYLSDEQRAVLGTVPQLVRPHRPAGTWNPGDHWCLAGELLPAEPVDKCWAIRGQIVEISREVGSR</sequence>
<name>A0A1X2LDF9_9MYCO</name>
<gene>
    <name evidence="1" type="ORF">B8W69_03595</name>
</gene>